<dbReference type="Pfam" id="PF00702">
    <property type="entry name" value="Hydrolase"/>
    <property type="match status" value="1"/>
</dbReference>
<evidence type="ECO:0000313" key="2">
    <source>
        <dbReference type="Proteomes" id="UP000050794"/>
    </source>
</evidence>
<dbReference type="InterPro" id="IPR036412">
    <property type="entry name" value="HAD-like_sf"/>
</dbReference>
<name>A0A183U6F3_TOXCA</name>
<reference evidence="1 2" key="2">
    <citation type="submission" date="2018-11" db="EMBL/GenBank/DDBJ databases">
        <authorList>
            <consortium name="Pathogen Informatics"/>
        </authorList>
    </citation>
    <scope>NUCLEOTIDE SEQUENCE [LARGE SCALE GENOMIC DNA]</scope>
</reference>
<dbReference type="Proteomes" id="UP000050794">
    <property type="component" value="Unassembled WGS sequence"/>
</dbReference>
<protein>
    <submittedName>
        <fullName evidence="3">Glycosyltransferase family 1 protein</fullName>
    </submittedName>
</protein>
<organism evidence="2 3">
    <name type="scientific">Toxocara canis</name>
    <name type="common">Canine roundworm</name>
    <dbReference type="NCBI Taxonomy" id="6265"/>
    <lineage>
        <taxon>Eukaryota</taxon>
        <taxon>Metazoa</taxon>
        <taxon>Ecdysozoa</taxon>
        <taxon>Nematoda</taxon>
        <taxon>Chromadorea</taxon>
        <taxon>Rhabditida</taxon>
        <taxon>Spirurina</taxon>
        <taxon>Ascaridomorpha</taxon>
        <taxon>Ascaridoidea</taxon>
        <taxon>Toxocaridae</taxon>
        <taxon>Toxocara</taxon>
    </lineage>
</organism>
<dbReference type="PANTHER" id="PTHR47829:SF1">
    <property type="entry name" value="HAD FAMILY PHOSPHATASE"/>
    <property type="match status" value="1"/>
</dbReference>
<gene>
    <name evidence="1" type="ORF">TCNE_LOCUS4073</name>
</gene>
<evidence type="ECO:0000313" key="1">
    <source>
        <dbReference type="EMBL" id="VDM29790.1"/>
    </source>
</evidence>
<dbReference type="InterPro" id="IPR023214">
    <property type="entry name" value="HAD_sf"/>
</dbReference>
<keyword evidence="2" id="KW-1185">Reference proteome</keyword>
<reference evidence="3" key="1">
    <citation type="submission" date="2016-06" db="UniProtKB">
        <authorList>
            <consortium name="WormBaseParasite"/>
        </authorList>
    </citation>
    <scope>IDENTIFICATION</scope>
</reference>
<dbReference type="SUPFAM" id="SSF56784">
    <property type="entry name" value="HAD-like"/>
    <property type="match status" value="1"/>
</dbReference>
<dbReference type="AlphaFoldDB" id="A0A183U6F3"/>
<dbReference type="Gene3D" id="3.40.50.1000">
    <property type="entry name" value="HAD superfamily/HAD-like"/>
    <property type="match status" value="1"/>
</dbReference>
<sequence>MGAIGNLIPQFEALERGEITIEDFEPLFAHFYQKKIGSFTCRCIHYTYYRMIFTYAVRFLKVEGFKTALLTNNFWPDRAHRMSTLPVRFIDTHVNELFDVVVESCRIGIRKPDSKIYEHTLSLLKVNCKRYF</sequence>
<dbReference type="InterPro" id="IPR052898">
    <property type="entry name" value="ACAD10-like"/>
</dbReference>
<dbReference type="PANTHER" id="PTHR47829">
    <property type="entry name" value="HYDROLASE, PUTATIVE (AFU_ORTHOLOGUE AFUA_1G12880)-RELATED"/>
    <property type="match status" value="1"/>
</dbReference>
<dbReference type="EMBL" id="UYWY01006194">
    <property type="protein sequence ID" value="VDM29790.1"/>
    <property type="molecule type" value="Genomic_DNA"/>
</dbReference>
<accession>A0A183U6F3</accession>
<proteinExistence type="predicted"/>
<evidence type="ECO:0000313" key="3">
    <source>
        <dbReference type="WBParaSite" id="TCNE_0000407301-mRNA-1"/>
    </source>
</evidence>
<dbReference type="WBParaSite" id="TCNE_0000407301-mRNA-1">
    <property type="protein sequence ID" value="TCNE_0000407301-mRNA-1"/>
    <property type="gene ID" value="TCNE_0000407301"/>
</dbReference>